<proteinExistence type="predicted"/>
<dbReference type="Proteomes" id="UP000199601">
    <property type="component" value="Unassembled WGS sequence"/>
</dbReference>
<dbReference type="Pfam" id="PF01370">
    <property type="entry name" value="Epimerase"/>
    <property type="match status" value="1"/>
</dbReference>
<dbReference type="AlphaFoldDB" id="A0A0U1CWU8"/>
<dbReference type="EMBL" id="CTEC01000001">
    <property type="protein sequence ID" value="CQD03522.1"/>
    <property type="molecule type" value="Genomic_DNA"/>
</dbReference>
<dbReference type="RefSeq" id="WP_090418217.1">
    <property type="nucleotide sequence ID" value="NZ_CTEC01000001.1"/>
</dbReference>
<dbReference type="InterPro" id="IPR051783">
    <property type="entry name" value="NAD(P)-dependent_oxidoreduct"/>
</dbReference>
<dbReference type="GO" id="GO:0004029">
    <property type="term" value="F:aldehyde dehydrogenase (NAD+) activity"/>
    <property type="evidence" value="ECO:0007669"/>
    <property type="project" value="TreeGrafter"/>
</dbReference>
<sequence length="297" mass="30972">MHVFVTGASGHIGSAVVDELVQAGHHVTGLARSDESAAALATKGVRVHRGDLDDLDGLRSAAAASDGVIHLAFKHDFDDFLGAAEADLRAVQAIGEVLVGSDRPFVSTSGTLLLSLLGHGGLGTEQDTLPGGPRVDSENAVIALAVRGVRSSVVRLSPLVHSDLDRHGFTSHLIDTARTTGASGYIGDGANRWPAVHTLDAAHLYRLALEKAPPGTRLHGVADEGVPFRDIAAVIGRHLDVPTVSIPAEEAGHFGFLALFAALDNPTSSALTQKVLDWQPENVGLLEDLDAGHYFVG</sequence>
<dbReference type="GO" id="GO:0005737">
    <property type="term" value="C:cytoplasm"/>
    <property type="evidence" value="ECO:0007669"/>
    <property type="project" value="TreeGrafter"/>
</dbReference>
<evidence type="ECO:0000313" key="3">
    <source>
        <dbReference type="Proteomes" id="UP000199601"/>
    </source>
</evidence>
<dbReference type="InterPro" id="IPR001509">
    <property type="entry name" value="Epimerase_deHydtase"/>
</dbReference>
<dbReference type="InterPro" id="IPR036291">
    <property type="entry name" value="NAD(P)-bd_dom_sf"/>
</dbReference>
<dbReference type="Gene3D" id="3.40.50.720">
    <property type="entry name" value="NAD(P)-binding Rossmann-like Domain"/>
    <property type="match status" value="1"/>
</dbReference>
<evidence type="ECO:0000259" key="1">
    <source>
        <dbReference type="Pfam" id="PF01370"/>
    </source>
</evidence>
<evidence type="ECO:0000313" key="2">
    <source>
        <dbReference type="EMBL" id="CQD03522.1"/>
    </source>
</evidence>
<feature type="domain" description="NAD-dependent epimerase/dehydratase" evidence="1">
    <location>
        <begin position="3"/>
        <end position="74"/>
    </location>
</feature>
<dbReference type="PANTHER" id="PTHR48079:SF9">
    <property type="entry name" value="PUTATIVE-RELATED"/>
    <property type="match status" value="1"/>
</dbReference>
<dbReference type="CDD" id="cd05262">
    <property type="entry name" value="SDR_a7"/>
    <property type="match status" value="1"/>
</dbReference>
<gene>
    <name evidence="2" type="ORF">BN000_00577</name>
</gene>
<organism evidence="2 3">
    <name type="scientific">Mycobacterium europaeum</name>
    <dbReference type="NCBI Taxonomy" id="761804"/>
    <lineage>
        <taxon>Bacteria</taxon>
        <taxon>Bacillati</taxon>
        <taxon>Actinomycetota</taxon>
        <taxon>Actinomycetes</taxon>
        <taxon>Mycobacteriales</taxon>
        <taxon>Mycobacteriaceae</taxon>
        <taxon>Mycobacterium</taxon>
        <taxon>Mycobacterium simiae complex</taxon>
    </lineage>
</organism>
<keyword evidence="3" id="KW-1185">Reference proteome</keyword>
<dbReference type="PANTHER" id="PTHR48079">
    <property type="entry name" value="PROTEIN YEEZ"/>
    <property type="match status" value="1"/>
</dbReference>
<dbReference type="SUPFAM" id="SSF51735">
    <property type="entry name" value="NAD(P)-binding Rossmann-fold domains"/>
    <property type="match status" value="1"/>
</dbReference>
<accession>A0A0U1CWU8</accession>
<protein>
    <submittedName>
        <fullName evidence="2">Putative NAD-dependent epimerase/dehydratase</fullName>
    </submittedName>
</protein>
<reference evidence="3" key="1">
    <citation type="submission" date="2015-03" db="EMBL/GenBank/DDBJ databases">
        <authorList>
            <person name="Urmite Genomes"/>
        </authorList>
    </citation>
    <scope>NUCLEOTIDE SEQUENCE [LARGE SCALE GENOMIC DNA]</scope>
    <source>
        <strain evidence="3">CSUR P1344</strain>
    </source>
</reference>
<name>A0A0U1CWU8_9MYCO</name>